<keyword evidence="11" id="KW-1185">Reference proteome</keyword>
<name>A0A8S1CV07_9INSE</name>
<evidence type="ECO:0000256" key="6">
    <source>
        <dbReference type="ARBA" id="ARBA00023170"/>
    </source>
</evidence>
<evidence type="ECO:0000256" key="4">
    <source>
        <dbReference type="ARBA" id="ARBA00022989"/>
    </source>
</evidence>
<keyword evidence="6" id="KW-0675">Receptor</keyword>
<dbReference type="AlphaFoldDB" id="A0A8S1CV07"/>
<dbReference type="GO" id="GO:0005886">
    <property type="term" value="C:plasma membrane"/>
    <property type="evidence" value="ECO:0007669"/>
    <property type="project" value="UniProtKB-SubCell"/>
</dbReference>
<feature type="signal peptide" evidence="9">
    <location>
        <begin position="1"/>
        <end position="23"/>
    </location>
</feature>
<dbReference type="PANTHER" id="PTHR42643">
    <property type="entry name" value="IONOTROPIC RECEPTOR 20A-RELATED"/>
    <property type="match status" value="1"/>
</dbReference>
<protein>
    <recommendedName>
        <fullName evidence="12">Ionotropic glutamate receptor C-terminal domain-containing protein</fullName>
    </recommendedName>
</protein>
<reference evidence="10 11" key="1">
    <citation type="submission" date="2020-04" db="EMBL/GenBank/DDBJ databases">
        <authorList>
            <person name="Alioto T."/>
            <person name="Alioto T."/>
            <person name="Gomez Garrido J."/>
        </authorList>
    </citation>
    <scope>NUCLEOTIDE SEQUENCE [LARGE SCALE GENOMIC DNA]</scope>
</reference>
<dbReference type="Proteomes" id="UP000494165">
    <property type="component" value="Unassembled WGS sequence"/>
</dbReference>
<evidence type="ECO:0000313" key="11">
    <source>
        <dbReference type="Proteomes" id="UP000494165"/>
    </source>
</evidence>
<dbReference type="OrthoDB" id="6506757at2759"/>
<dbReference type="PANTHER" id="PTHR42643:SF24">
    <property type="entry name" value="IONOTROPIC RECEPTOR 60A"/>
    <property type="match status" value="1"/>
</dbReference>
<feature type="transmembrane region" description="Helical" evidence="8">
    <location>
        <begin position="496"/>
        <end position="519"/>
    </location>
</feature>
<accession>A0A8S1CV07</accession>
<dbReference type="InterPro" id="IPR052192">
    <property type="entry name" value="Insect_Ionotropic_Sensory_Rcpt"/>
</dbReference>
<organism evidence="10 11">
    <name type="scientific">Cloeon dipterum</name>
    <dbReference type="NCBI Taxonomy" id="197152"/>
    <lineage>
        <taxon>Eukaryota</taxon>
        <taxon>Metazoa</taxon>
        <taxon>Ecdysozoa</taxon>
        <taxon>Arthropoda</taxon>
        <taxon>Hexapoda</taxon>
        <taxon>Insecta</taxon>
        <taxon>Pterygota</taxon>
        <taxon>Palaeoptera</taxon>
        <taxon>Ephemeroptera</taxon>
        <taxon>Pisciforma</taxon>
        <taxon>Baetidae</taxon>
        <taxon>Cloeon</taxon>
    </lineage>
</organism>
<evidence type="ECO:0000256" key="9">
    <source>
        <dbReference type="SAM" id="SignalP"/>
    </source>
</evidence>
<evidence type="ECO:0000256" key="7">
    <source>
        <dbReference type="ARBA" id="ARBA00023180"/>
    </source>
</evidence>
<keyword evidence="4 8" id="KW-1133">Transmembrane helix</keyword>
<keyword evidence="3 8" id="KW-0812">Transmembrane</keyword>
<keyword evidence="7" id="KW-0325">Glycoprotein</keyword>
<keyword evidence="5 8" id="KW-0472">Membrane</keyword>
<dbReference type="SUPFAM" id="SSF53850">
    <property type="entry name" value="Periplasmic binding protein-like II"/>
    <property type="match status" value="1"/>
</dbReference>
<sequence>MLSFNTSALFPLALHLCLHSLEDVPSSKHTFIFVRATADSPIPTFSKPVMVLDPSEERTFQLQPLLRSAVLISIVASAEQSLQLQKRLRALEFAGPFVLLQLFPVDGVACGDGWTQSCVRCLHVTHNVDCRPQQLLECDEPRKIHLPAFHWPPILDVPFPAGTVLPVAYAKGFFALIYQTLAQRLRLDITLKVAPHSANCVTDFKDPLSQLVNGTWDLLCLPVNFEVDSTLISKSKVLMVSNTAWAVPLAKPAASMLNLVLPLQRSAWVSVLATACVIWLVARFWAGLSGSKAFVDAVSTMLGASSGSLKTAPRLAVIGIRIGCFILVASYQSQLSSILTVPVFEQQIETPTQLISSSHKLYKLCFNQRILVDEQDQRLPQIERRTETVGRSRVMGVLRQVAEGGAAFLGPDLVLEQMVRADPYLKRHIFVMKRIESFLPVAFLTRRGDPISGRIDSLIGHLNAAGLLVKWERDVLRGPSSVDGNKWPAGHVKIRLSHLTGAFLLWIIGLVAAFSAFLFEVAF</sequence>
<evidence type="ECO:0000313" key="10">
    <source>
        <dbReference type="EMBL" id="CAB3372032.1"/>
    </source>
</evidence>
<evidence type="ECO:0000256" key="3">
    <source>
        <dbReference type="ARBA" id="ARBA00022692"/>
    </source>
</evidence>
<dbReference type="EMBL" id="CADEPI010000068">
    <property type="protein sequence ID" value="CAB3372032.1"/>
    <property type="molecule type" value="Genomic_DNA"/>
</dbReference>
<comment type="subcellular location">
    <subcellularLocation>
        <location evidence="1">Cell membrane</location>
        <topology evidence="1">Multi-pass membrane protein</topology>
    </subcellularLocation>
</comment>
<evidence type="ECO:0000256" key="1">
    <source>
        <dbReference type="ARBA" id="ARBA00004651"/>
    </source>
</evidence>
<gene>
    <name evidence="10" type="ORF">CLODIP_2_CD06507</name>
</gene>
<keyword evidence="2" id="KW-1003">Cell membrane</keyword>
<evidence type="ECO:0008006" key="12">
    <source>
        <dbReference type="Google" id="ProtNLM"/>
    </source>
</evidence>
<evidence type="ECO:0000256" key="8">
    <source>
        <dbReference type="SAM" id="Phobius"/>
    </source>
</evidence>
<comment type="caution">
    <text evidence="10">The sequence shown here is derived from an EMBL/GenBank/DDBJ whole genome shotgun (WGS) entry which is preliminary data.</text>
</comment>
<evidence type="ECO:0000256" key="5">
    <source>
        <dbReference type="ARBA" id="ARBA00023136"/>
    </source>
</evidence>
<feature type="chain" id="PRO_5035868691" description="Ionotropic glutamate receptor C-terminal domain-containing protein" evidence="9">
    <location>
        <begin position="24"/>
        <end position="523"/>
    </location>
</feature>
<keyword evidence="9" id="KW-0732">Signal</keyword>
<proteinExistence type="predicted"/>
<evidence type="ECO:0000256" key="2">
    <source>
        <dbReference type="ARBA" id="ARBA00022475"/>
    </source>
</evidence>